<dbReference type="RefSeq" id="WP_113852726.1">
    <property type="nucleotide sequence ID" value="NZ_PDCH01000001.1"/>
</dbReference>
<proteinExistence type="predicted"/>
<keyword evidence="2" id="KW-1185">Reference proteome</keyword>
<dbReference type="OrthoDB" id="3239171at2"/>
<name>A0A366KEB5_9BIFI</name>
<dbReference type="Proteomes" id="UP000252345">
    <property type="component" value="Unassembled WGS sequence"/>
</dbReference>
<reference evidence="1 2" key="1">
    <citation type="submission" date="2017-10" db="EMBL/GenBank/DDBJ databases">
        <title>Bifidobacterium xylocopum sp. nov. and Bifidobacterium aemilianum sp. nov., from the carpenter bee (Xylocopa violacea) digestive tract.</title>
        <authorList>
            <person name="Alberoni D."/>
            <person name="Baffoni L."/>
            <person name="Di Gioia D."/>
            <person name="Gaggia F."/>
            <person name="Biavati B."/>
        </authorList>
    </citation>
    <scope>NUCLEOTIDE SEQUENCE [LARGE SCALE GENOMIC DNA]</scope>
    <source>
        <strain evidence="1 2">XV2</strain>
    </source>
</reference>
<accession>A0A366KEB5</accession>
<comment type="caution">
    <text evidence="1">The sequence shown here is derived from an EMBL/GenBank/DDBJ whole genome shotgun (WGS) entry which is preliminary data.</text>
</comment>
<gene>
    <name evidence="1" type="ORF">CRD59_00970</name>
</gene>
<dbReference type="AlphaFoldDB" id="A0A366KEB5"/>
<evidence type="ECO:0000313" key="2">
    <source>
        <dbReference type="Proteomes" id="UP000252345"/>
    </source>
</evidence>
<organism evidence="1 2">
    <name type="scientific">Bifidobacterium xylocopae</name>
    <dbReference type="NCBI Taxonomy" id="2493119"/>
    <lineage>
        <taxon>Bacteria</taxon>
        <taxon>Bacillati</taxon>
        <taxon>Actinomycetota</taxon>
        <taxon>Actinomycetes</taxon>
        <taxon>Bifidobacteriales</taxon>
        <taxon>Bifidobacteriaceae</taxon>
        <taxon>Bifidobacterium</taxon>
    </lineage>
</organism>
<protein>
    <submittedName>
        <fullName evidence="1">Uncharacterized protein</fullName>
    </submittedName>
</protein>
<sequence length="114" mass="12835">MIGTHGEAITVQRRTLGEPDVDGEQTETVTETMVEGCGVQPVMDMGQALFEQTVIVPRWKVIGPYGQYLSTLIDGNSRILWRDKAYKPTGPVQDYRTADRLGDHSEFYMLEEGR</sequence>
<evidence type="ECO:0000313" key="1">
    <source>
        <dbReference type="EMBL" id="RBQ00066.1"/>
    </source>
</evidence>
<dbReference type="EMBL" id="PDCH01000001">
    <property type="protein sequence ID" value="RBQ00066.1"/>
    <property type="molecule type" value="Genomic_DNA"/>
</dbReference>